<dbReference type="PIRSF" id="PIRSF012535">
    <property type="entry name" value="UCP012535"/>
    <property type="match status" value="1"/>
</dbReference>
<dbReference type="InterPro" id="IPR055399">
    <property type="entry name" value="CC_BshC"/>
</dbReference>
<protein>
    <recommendedName>
        <fullName evidence="2">Putative cysteine ligase BshC</fullName>
        <ecNumber evidence="2">6.-.-.-</ecNumber>
    </recommendedName>
</protein>
<dbReference type="AlphaFoldDB" id="A0A4R2BI66"/>
<name>A0A4R2BI66_9BACI</name>
<gene>
    <name evidence="2" type="primary">bshC</name>
    <name evidence="5" type="ORF">EV146_105381</name>
</gene>
<evidence type="ECO:0000256" key="1">
    <source>
        <dbReference type="ARBA" id="ARBA00022598"/>
    </source>
</evidence>
<reference evidence="5 6" key="1">
    <citation type="journal article" date="2015" name="Stand. Genomic Sci.">
        <title>Genomic Encyclopedia of Bacterial and Archaeal Type Strains, Phase III: the genomes of soil and plant-associated and newly described type strains.</title>
        <authorList>
            <person name="Whitman W.B."/>
            <person name="Woyke T."/>
            <person name="Klenk H.P."/>
            <person name="Zhou Y."/>
            <person name="Lilburn T.G."/>
            <person name="Beck B.J."/>
            <person name="De Vos P."/>
            <person name="Vandamme P."/>
            <person name="Eisen J.A."/>
            <person name="Garrity G."/>
            <person name="Hugenholtz P."/>
            <person name="Kyrpides N.C."/>
        </authorList>
    </citation>
    <scope>NUCLEOTIDE SEQUENCE [LARGE SCALE GENOMIC DNA]</scope>
    <source>
        <strain evidence="5 6">CV53</strain>
    </source>
</reference>
<dbReference type="EC" id="6.-.-.-" evidence="2"/>
<dbReference type="InterPro" id="IPR011199">
    <property type="entry name" value="Bacillithiol_biosynth_BshC"/>
</dbReference>
<organism evidence="5 6">
    <name type="scientific">Mesobacillus foraminis</name>
    <dbReference type="NCBI Taxonomy" id="279826"/>
    <lineage>
        <taxon>Bacteria</taxon>
        <taxon>Bacillati</taxon>
        <taxon>Bacillota</taxon>
        <taxon>Bacilli</taxon>
        <taxon>Bacillales</taxon>
        <taxon>Bacillaceae</taxon>
        <taxon>Mesobacillus</taxon>
    </lineage>
</organism>
<keyword evidence="6" id="KW-1185">Reference proteome</keyword>
<dbReference type="RefSeq" id="WP_132005738.1">
    <property type="nucleotide sequence ID" value="NZ_JABUHM010000003.1"/>
</dbReference>
<feature type="domain" description="Bacillithiol biosynthesis BshC C-terminal coiled-coil" evidence="4">
    <location>
        <begin position="387"/>
        <end position="546"/>
    </location>
</feature>
<accession>A0A4R2BI66</accession>
<evidence type="ECO:0000259" key="3">
    <source>
        <dbReference type="Pfam" id="PF10079"/>
    </source>
</evidence>
<evidence type="ECO:0000259" key="4">
    <source>
        <dbReference type="Pfam" id="PF24850"/>
    </source>
</evidence>
<dbReference type="NCBIfam" id="TIGR03998">
    <property type="entry name" value="thiol_BshC"/>
    <property type="match status" value="1"/>
</dbReference>
<dbReference type="Proteomes" id="UP000295689">
    <property type="component" value="Unassembled WGS sequence"/>
</dbReference>
<proteinExistence type="inferred from homology"/>
<dbReference type="Pfam" id="PF10079">
    <property type="entry name" value="Rossmann-like_BshC"/>
    <property type="match status" value="1"/>
</dbReference>
<keyword evidence="1 2" id="KW-0436">Ligase</keyword>
<comment type="similarity">
    <text evidence="2">Belongs to the BshC family.</text>
</comment>
<comment type="function">
    <text evidence="2">Involved in bacillithiol (BSH) biosynthesis. May catalyze the last step of the pathway, the addition of cysteine to glucosamine malate (GlcN-Mal) to generate BSH.</text>
</comment>
<dbReference type="InterPro" id="IPR055398">
    <property type="entry name" value="Rossmann-like_BshC"/>
</dbReference>
<evidence type="ECO:0000256" key="2">
    <source>
        <dbReference type="HAMAP-Rule" id="MF_01867"/>
    </source>
</evidence>
<dbReference type="EMBL" id="SLVV01000005">
    <property type="protein sequence ID" value="TCN25719.1"/>
    <property type="molecule type" value="Genomic_DNA"/>
</dbReference>
<sequence>MEILNLSLPAANRFATGYLEGSSDIQNFFHYDYKNDSDYIQRLDELTRRKFYRQELADHIKGFMSKFPHSAEIEKNIDKLRLDNSVAVIGGQQAGLLTGPLYSVHKVISIIKLAQQKERELGIPVVPIFWIAGEDHDYQEVNHVYVLKNNKPEKWIYPEKNLEKKMVTDIPVNKETCLAWVEEIIETFGETNHTNHLRQFAKTALTSAKELTFVDFFASMIMEMFKESGLLIVDSGNKGIRKLEKEFFTKMIRDHAEITSSVLAQQQKVDRAGFRPAIDIGEDAANLFYYDELNNERLLLQFDSQAGVFTARNGDIQFSMEELLEMASEYPEFLSNNVVTRPLMQEWLFPTLAFIGGPGEIAYWAELKQVFEHFQIKMPLLVPRLNITILDRSVETDLAELNLELQAVLESGTERHQLEFIDSQRDKELDDIFDQVRQTLSTQYGYIHCKVEHLDKGLLPLVKKNEDILHKQISFMEKKIDEAVCRKHDAILKKFTRVENALRPGGSPQERVWNPFYYLNQYGTDFISELLQLEFTFDGMHKVIKM</sequence>
<evidence type="ECO:0000313" key="5">
    <source>
        <dbReference type="EMBL" id="TCN25719.1"/>
    </source>
</evidence>
<evidence type="ECO:0000313" key="6">
    <source>
        <dbReference type="Proteomes" id="UP000295689"/>
    </source>
</evidence>
<dbReference type="GO" id="GO:0016874">
    <property type="term" value="F:ligase activity"/>
    <property type="evidence" value="ECO:0007669"/>
    <property type="project" value="UniProtKB-UniRule"/>
</dbReference>
<comment type="caution">
    <text evidence="5">The sequence shown here is derived from an EMBL/GenBank/DDBJ whole genome shotgun (WGS) entry which is preliminary data.</text>
</comment>
<dbReference type="Pfam" id="PF24850">
    <property type="entry name" value="CC_BshC"/>
    <property type="match status" value="1"/>
</dbReference>
<feature type="domain" description="Bacillithiol biosynthesis BshC N-terminal Rossmann-like" evidence="3">
    <location>
        <begin position="1"/>
        <end position="385"/>
    </location>
</feature>
<dbReference type="HAMAP" id="MF_01867">
    <property type="entry name" value="BshC"/>
    <property type="match status" value="1"/>
</dbReference>